<dbReference type="InterPro" id="IPR001715">
    <property type="entry name" value="CH_dom"/>
</dbReference>
<organism evidence="8 9">
    <name type="scientific">Intoshia linei</name>
    <dbReference type="NCBI Taxonomy" id="1819745"/>
    <lineage>
        <taxon>Eukaryota</taxon>
        <taxon>Metazoa</taxon>
        <taxon>Spiralia</taxon>
        <taxon>Lophotrochozoa</taxon>
        <taxon>Mesozoa</taxon>
        <taxon>Orthonectida</taxon>
        <taxon>Rhopaluridae</taxon>
        <taxon>Intoshia</taxon>
    </lineage>
</organism>
<reference evidence="8 9" key="1">
    <citation type="submission" date="2016-04" db="EMBL/GenBank/DDBJ databases">
        <title>The genome of Intoshia linei affirms orthonectids as highly simplified spiralians.</title>
        <authorList>
            <person name="Mikhailov K.V."/>
            <person name="Slusarev G.S."/>
            <person name="Nikitin M.A."/>
            <person name="Logacheva M.D."/>
            <person name="Penin A."/>
            <person name="Aleoshin V."/>
            <person name="Panchin Y.V."/>
        </authorList>
    </citation>
    <scope>NUCLEOTIDE SEQUENCE [LARGE SCALE GENOMIC DNA]</scope>
    <source>
        <strain evidence="8">Intl2013</strain>
        <tissue evidence="8">Whole animal</tissue>
    </source>
</reference>
<feature type="domain" description="GAR" evidence="7">
    <location>
        <begin position="290"/>
        <end position="362"/>
    </location>
</feature>
<dbReference type="AlphaFoldDB" id="A0A177BAW0"/>
<dbReference type="InterPro" id="IPR003108">
    <property type="entry name" value="GAR_dom"/>
</dbReference>
<evidence type="ECO:0008006" key="10">
    <source>
        <dbReference type="Google" id="ProtNLM"/>
    </source>
</evidence>
<dbReference type="SUPFAM" id="SSF143575">
    <property type="entry name" value="GAS2 domain-like"/>
    <property type="match status" value="1"/>
</dbReference>
<comment type="caution">
    <text evidence="8">The sequence shown here is derived from an EMBL/GenBank/DDBJ whole genome shotgun (WGS) entry which is preliminary data.</text>
</comment>
<dbReference type="InterPro" id="IPR036872">
    <property type="entry name" value="CH_dom_sf"/>
</dbReference>
<feature type="region of interest" description="Disordered" evidence="5">
    <location>
        <begin position="631"/>
        <end position="653"/>
    </location>
</feature>
<evidence type="ECO:0000256" key="3">
    <source>
        <dbReference type="ARBA" id="ARBA00023212"/>
    </source>
</evidence>
<sequence length="653" mass="74742">MLRRSNSLTKSSGDILSMDLISVQKYQNRGTYHEAMREDLSEWLNELHNVSIHAISFFNNLEDGSLLCIHANLMTTHIKNWLIQNESLVIGMLNKVDIKIPNSQITYRKNVQAKSFFARDNIAKFLNWCKNLGLPNSVMFETEDLVMRKNEHNVIVTLLELGRIGARYGMIAPKIIELEQEIEKEKAEKVDTENFNIADMKPMSRLSDSLETDTDTVLNNSEIESVKSQLTLSQDNLYLPKSPKPEEYVDSSLNTTISQVSNNEEVKNVKVKKDKPKPKQKKPVRRILKLEDLTLNELVRRALSKCTCPSIFPVYEVSEGRYLIGDESTPIFVRSLRNHLMVRIGGGWATFEDYLNRHDPCRCDNGHTTNKRNAQFAKRKQKNKKSIQEPEQIIDTQAIETLKKDASLNKKKTTKQVLIIGRSENGKHKIVDDNRVFEKPEEIVPIEKNIVRRVSSMRKSTNSNLPVSVKSKRNSLIAKSASMKFNKSEYSTSTLPRKNANDDILRSPHTKPKIITKAISMTISKPPTNPSNPIKTNLKLKSLSKETLVAPPKKFTFTSLFSKRKSSASMKIKPTTEKEIFTKAMCEPIKINRKPSFVDAFSNKLKVKKDEKIVEKSSYRPMDSNNIIQRRSIKNQDKTKRRSFIPIPQPSKK</sequence>
<dbReference type="GO" id="GO:0001578">
    <property type="term" value="P:microtubule bundle formation"/>
    <property type="evidence" value="ECO:0007669"/>
    <property type="project" value="TreeGrafter"/>
</dbReference>
<dbReference type="PROSITE" id="PS50021">
    <property type="entry name" value="CH"/>
    <property type="match status" value="1"/>
</dbReference>
<dbReference type="GO" id="GO:0001725">
    <property type="term" value="C:stress fiber"/>
    <property type="evidence" value="ECO:0007669"/>
    <property type="project" value="TreeGrafter"/>
</dbReference>
<comment type="subcellular location">
    <subcellularLocation>
        <location evidence="1">Cytoplasm</location>
        <location evidence="1">Cytoskeleton</location>
    </subcellularLocation>
</comment>
<evidence type="ECO:0000256" key="5">
    <source>
        <dbReference type="SAM" id="MobiDB-lite"/>
    </source>
</evidence>
<dbReference type="InterPro" id="IPR036534">
    <property type="entry name" value="GAR_dom_sf"/>
</dbReference>
<name>A0A177BAW0_9BILA</name>
<dbReference type="Gene3D" id="1.10.418.10">
    <property type="entry name" value="Calponin-like domain"/>
    <property type="match status" value="1"/>
</dbReference>
<dbReference type="Pfam" id="PF02187">
    <property type="entry name" value="GAS2"/>
    <property type="match status" value="1"/>
</dbReference>
<dbReference type="GO" id="GO:0005884">
    <property type="term" value="C:actin filament"/>
    <property type="evidence" value="ECO:0007669"/>
    <property type="project" value="TreeGrafter"/>
</dbReference>
<dbReference type="SMART" id="SM00033">
    <property type="entry name" value="CH"/>
    <property type="match status" value="1"/>
</dbReference>
<evidence type="ECO:0000259" key="7">
    <source>
        <dbReference type="PROSITE" id="PS51460"/>
    </source>
</evidence>
<keyword evidence="3" id="KW-0206">Cytoskeleton</keyword>
<dbReference type="EMBL" id="LWCA01000059">
    <property type="protein sequence ID" value="OAF71345.1"/>
    <property type="molecule type" value="Genomic_DNA"/>
</dbReference>
<dbReference type="Gene3D" id="3.30.920.20">
    <property type="entry name" value="Gas2-like domain"/>
    <property type="match status" value="1"/>
</dbReference>
<dbReference type="OrthoDB" id="206130at2759"/>
<evidence type="ECO:0000256" key="4">
    <source>
        <dbReference type="ARBA" id="ARBA00038441"/>
    </source>
</evidence>
<gene>
    <name evidence="8" type="ORF">A3Q56_00898</name>
</gene>
<dbReference type="PANTHER" id="PTHR46756">
    <property type="entry name" value="TRANSGELIN"/>
    <property type="match status" value="1"/>
</dbReference>
<evidence type="ECO:0000313" key="8">
    <source>
        <dbReference type="EMBL" id="OAF71345.1"/>
    </source>
</evidence>
<dbReference type="SUPFAM" id="SSF47576">
    <property type="entry name" value="Calponin-homology domain, CH-domain"/>
    <property type="match status" value="1"/>
</dbReference>
<keyword evidence="2" id="KW-0963">Cytoplasm</keyword>
<dbReference type="PROSITE" id="PS51460">
    <property type="entry name" value="GAR"/>
    <property type="match status" value="1"/>
</dbReference>
<dbReference type="SMART" id="SM00243">
    <property type="entry name" value="GAS2"/>
    <property type="match status" value="1"/>
</dbReference>
<evidence type="ECO:0000313" key="9">
    <source>
        <dbReference type="Proteomes" id="UP000078046"/>
    </source>
</evidence>
<proteinExistence type="inferred from homology"/>
<dbReference type="Proteomes" id="UP000078046">
    <property type="component" value="Unassembled WGS sequence"/>
</dbReference>
<evidence type="ECO:0000259" key="6">
    <source>
        <dbReference type="PROSITE" id="PS50021"/>
    </source>
</evidence>
<dbReference type="GO" id="GO:0008017">
    <property type="term" value="F:microtubule binding"/>
    <property type="evidence" value="ECO:0007669"/>
    <property type="project" value="InterPro"/>
</dbReference>
<dbReference type="GO" id="GO:0005737">
    <property type="term" value="C:cytoplasm"/>
    <property type="evidence" value="ECO:0007669"/>
    <property type="project" value="TreeGrafter"/>
</dbReference>
<evidence type="ECO:0000256" key="2">
    <source>
        <dbReference type="ARBA" id="ARBA00022490"/>
    </source>
</evidence>
<dbReference type="GO" id="GO:0051764">
    <property type="term" value="P:actin crosslink formation"/>
    <property type="evidence" value="ECO:0007669"/>
    <property type="project" value="TreeGrafter"/>
</dbReference>
<dbReference type="GO" id="GO:0031110">
    <property type="term" value="P:regulation of microtubule polymerization or depolymerization"/>
    <property type="evidence" value="ECO:0007669"/>
    <property type="project" value="TreeGrafter"/>
</dbReference>
<evidence type="ECO:0000256" key="1">
    <source>
        <dbReference type="ARBA" id="ARBA00004245"/>
    </source>
</evidence>
<protein>
    <recommendedName>
        <fullName evidence="10">GAS2-like protein 1</fullName>
    </recommendedName>
</protein>
<accession>A0A177BAW0</accession>
<dbReference type="GO" id="GO:0051015">
    <property type="term" value="F:actin filament binding"/>
    <property type="evidence" value="ECO:0007669"/>
    <property type="project" value="TreeGrafter"/>
</dbReference>
<dbReference type="Pfam" id="PF00307">
    <property type="entry name" value="CH"/>
    <property type="match status" value="1"/>
</dbReference>
<comment type="similarity">
    <text evidence="4">Belongs to the GAS2 family.</text>
</comment>
<dbReference type="GO" id="GO:1904825">
    <property type="term" value="P:protein localization to microtubule plus-end"/>
    <property type="evidence" value="ECO:0007669"/>
    <property type="project" value="TreeGrafter"/>
</dbReference>
<dbReference type="PANTHER" id="PTHR46756:SF18">
    <property type="entry name" value="GAS2-LIKE PROTEIN PICKLED EGGS"/>
    <property type="match status" value="1"/>
</dbReference>
<dbReference type="GO" id="GO:0008093">
    <property type="term" value="F:cytoskeletal anchor activity"/>
    <property type="evidence" value="ECO:0007669"/>
    <property type="project" value="TreeGrafter"/>
</dbReference>
<feature type="domain" description="Calponin-homology (CH)" evidence="6">
    <location>
        <begin position="34"/>
        <end position="166"/>
    </location>
</feature>
<dbReference type="GO" id="GO:0035371">
    <property type="term" value="C:microtubule plus-end"/>
    <property type="evidence" value="ECO:0007669"/>
    <property type="project" value="TreeGrafter"/>
</dbReference>
<keyword evidence="9" id="KW-1185">Reference proteome</keyword>